<name>A0ABV6WWE6_9ACTN</name>
<dbReference type="PROSITE" id="PS50011">
    <property type="entry name" value="PROTEIN_KINASE_DOM"/>
    <property type="match status" value="1"/>
</dbReference>
<comment type="caution">
    <text evidence="2">The sequence shown here is derived from an EMBL/GenBank/DDBJ whole genome shotgun (WGS) entry which is preliminary data.</text>
</comment>
<evidence type="ECO:0000259" key="1">
    <source>
        <dbReference type="PROSITE" id="PS50011"/>
    </source>
</evidence>
<dbReference type="SUPFAM" id="SSF56112">
    <property type="entry name" value="Protein kinase-like (PK-like)"/>
    <property type="match status" value="2"/>
</dbReference>
<proteinExistence type="predicted"/>
<dbReference type="Proteomes" id="UP001592530">
    <property type="component" value="Unassembled WGS sequence"/>
</dbReference>
<reference evidence="2 3" key="1">
    <citation type="submission" date="2024-09" db="EMBL/GenBank/DDBJ databases">
        <authorList>
            <person name="Lee S.D."/>
        </authorList>
    </citation>
    <scope>NUCLEOTIDE SEQUENCE [LARGE SCALE GENOMIC DNA]</scope>
    <source>
        <strain evidence="2 3">N1-3</strain>
    </source>
</reference>
<keyword evidence="2" id="KW-0808">Transferase</keyword>
<protein>
    <submittedName>
        <fullName evidence="2">Protein kinase family protein</fullName>
    </submittedName>
</protein>
<feature type="domain" description="Protein kinase" evidence="1">
    <location>
        <begin position="30"/>
        <end position="360"/>
    </location>
</feature>
<dbReference type="InterPro" id="IPR011009">
    <property type="entry name" value="Kinase-like_dom_sf"/>
</dbReference>
<dbReference type="GO" id="GO:0016301">
    <property type="term" value="F:kinase activity"/>
    <property type="evidence" value="ECO:0007669"/>
    <property type="project" value="UniProtKB-KW"/>
</dbReference>
<sequence>MSSRPVRLAQHSAVSTELALLSDEQLRSSLEAAVPLGRGIGGTVAQLDVAGVRVFAKRVRLTALERLPENARSTANLFGLPMFYQYGVGSSGFGAWRELAAQLMTTTWVLTGEADGFPLLHHWRVLTEDAAAPPTRQEQDEIDFLVAHWEGSPAVRTRLEALQGSTASVVLFLEHIPYRLGDWLPPRLAEGGETAAAAFAMVERELTTAVDTMNSRGLQHFDAHFHNVLTDGQQIYLADFGLALSDRFDLTGAEADFLRRHRSYDSSYVAARLLNALVSIEETGDQEALVREYAAGGNPGRLPEPLRATAQRLAPVGLATGGFYRGLRQDSRDTPYPSAAIERACAEAGLAAYATAAPAG</sequence>
<organism evidence="2 3">
    <name type="scientific">Streptacidiphilus alkalitolerans</name>
    <dbReference type="NCBI Taxonomy" id="3342712"/>
    <lineage>
        <taxon>Bacteria</taxon>
        <taxon>Bacillati</taxon>
        <taxon>Actinomycetota</taxon>
        <taxon>Actinomycetes</taxon>
        <taxon>Kitasatosporales</taxon>
        <taxon>Streptomycetaceae</taxon>
        <taxon>Streptacidiphilus</taxon>
    </lineage>
</organism>
<dbReference type="RefSeq" id="WP_380549849.1">
    <property type="nucleotide sequence ID" value="NZ_JBHEZY010000002.1"/>
</dbReference>
<evidence type="ECO:0000313" key="3">
    <source>
        <dbReference type="Proteomes" id="UP001592530"/>
    </source>
</evidence>
<dbReference type="InterPro" id="IPR000719">
    <property type="entry name" value="Prot_kinase_dom"/>
</dbReference>
<dbReference type="Gene3D" id="1.10.510.10">
    <property type="entry name" value="Transferase(Phosphotransferase) domain 1"/>
    <property type="match status" value="1"/>
</dbReference>
<gene>
    <name evidence="2" type="ORF">ACEZDB_06730</name>
</gene>
<accession>A0ABV6WWE6</accession>
<dbReference type="EMBL" id="JBHEZY010000002">
    <property type="protein sequence ID" value="MFC1430358.1"/>
    <property type="molecule type" value="Genomic_DNA"/>
</dbReference>
<evidence type="ECO:0000313" key="2">
    <source>
        <dbReference type="EMBL" id="MFC1430358.1"/>
    </source>
</evidence>
<keyword evidence="2" id="KW-0418">Kinase</keyword>